<dbReference type="SMART" id="SM00530">
    <property type="entry name" value="HTH_XRE"/>
    <property type="match status" value="1"/>
</dbReference>
<dbReference type="CDD" id="cd00093">
    <property type="entry name" value="HTH_XRE"/>
    <property type="match status" value="1"/>
</dbReference>
<dbReference type="Pfam" id="PF13560">
    <property type="entry name" value="HTH_31"/>
    <property type="match status" value="1"/>
</dbReference>
<dbReference type="Gene3D" id="1.10.260.40">
    <property type="entry name" value="lambda repressor-like DNA-binding domains"/>
    <property type="match status" value="1"/>
</dbReference>
<name>A0A9D1RRF6_9CORY</name>
<dbReference type="AlphaFoldDB" id="A0A9D1RRF6"/>
<protein>
    <submittedName>
        <fullName evidence="3">Helix-turn-helix domain-containing protein</fullName>
    </submittedName>
</protein>
<sequence>MEDPAAFGRRLHHARVDRGLSQTALAAGICSPSSVSRWEDGQSVPDVDIMEQLADRLGMNPTVLTGEGFDSRLTGSAEDFADLLDTVFAPQDGIGRRDTTRPAPSATSAWIDHARSALDRADPWSSAPDPRPTVDDLSVDPLTPSTPASLETVELLDAMVRVRETPDRATVDALTDTLTWVTDAPLIFRRTAVETVVAVLLCADMPVAARAAVDRVSPPDITTTTALLLTWGGSSPGGLPPTATSRRGRDVAFGVLAHLRDAPAEVRRSTATAVVASCPDDGLVARWAGSL</sequence>
<dbReference type="InterPro" id="IPR010982">
    <property type="entry name" value="Lambda_DNA-bd_dom_sf"/>
</dbReference>
<reference evidence="3" key="2">
    <citation type="submission" date="2021-04" db="EMBL/GenBank/DDBJ databases">
        <authorList>
            <person name="Gilroy R."/>
        </authorList>
    </citation>
    <scope>NUCLEOTIDE SEQUENCE</scope>
    <source>
        <strain evidence="3">CHK32-1732</strain>
    </source>
</reference>
<dbReference type="SUPFAM" id="SSF47413">
    <property type="entry name" value="lambda repressor-like DNA-binding domains"/>
    <property type="match status" value="1"/>
</dbReference>
<gene>
    <name evidence="3" type="ORF">H9870_07135</name>
</gene>
<dbReference type="EMBL" id="DXGC01000066">
    <property type="protein sequence ID" value="HIW91417.1"/>
    <property type="molecule type" value="Genomic_DNA"/>
</dbReference>
<dbReference type="GO" id="GO:0003677">
    <property type="term" value="F:DNA binding"/>
    <property type="evidence" value="ECO:0007669"/>
    <property type="project" value="InterPro"/>
</dbReference>
<comment type="caution">
    <text evidence="3">The sequence shown here is derived from an EMBL/GenBank/DDBJ whole genome shotgun (WGS) entry which is preliminary data.</text>
</comment>
<evidence type="ECO:0000256" key="1">
    <source>
        <dbReference type="SAM" id="MobiDB-lite"/>
    </source>
</evidence>
<evidence type="ECO:0000313" key="3">
    <source>
        <dbReference type="EMBL" id="HIW91417.1"/>
    </source>
</evidence>
<organism evidence="3 4">
    <name type="scientific">Candidatus Corynebacterium avicola</name>
    <dbReference type="NCBI Taxonomy" id="2838527"/>
    <lineage>
        <taxon>Bacteria</taxon>
        <taxon>Bacillati</taxon>
        <taxon>Actinomycetota</taxon>
        <taxon>Actinomycetes</taxon>
        <taxon>Mycobacteriales</taxon>
        <taxon>Corynebacteriaceae</taxon>
        <taxon>Corynebacterium</taxon>
    </lineage>
</organism>
<feature type="domain" description="HTH cro/C1-type" evidence="2">
    <location>
        <begin position="11"/>
        <end position="64"/>
    </location>
</feature>
<reference evidence="3" key="1">
    <citation type="journal article" date="2021" name="PeerJ">
        <title>Extensive microbial diversity within the chicken gut microbiome revealed by metagenomics and culture.</title>
        <authorList>
            <person name="Gilroy R."/>
            <person name="Ravi A."/>
            <person name="Getino M."/>
            <person name="Pursley I."/>
            <person name="Horton D.L."/>
            <person name="Alikhan N.F."/>
            <person name="Baker D."/>
            <person name="Gharbi K."/>
            <person name="Hall N."/>
            <person name="Watson M."/>
            <person name="Adriaenssens E.M."/>
            <person name="Foster-Nyarko E."/>
            <person name="Jarju S."/>
            <person name="Secka A."/>
            <person name="Antonio M."/>
            <person name="Oren A."/>
            <person name="Chaudhuri R.R."/>
            <person name="La Ragione R."/>
            <person name="Hildebrand F."/>
            <person name="Pallen M.J."/>
        </authorList>
    </citation>
    <scope>NUCLEOTIDE SEQUENCE</scope>
    <source>
        <strain evidence="3">CHK32-1732</strain>
    </source>
</reference>
<dbReference type="PROSITE" id="PS50943">
    <property type="entry name" value="HTH_CROC1"/>
    <property type="match status" value="1"/>
</dbReference>
<proteinExistence type="predicted"/>
<evidence type="ECO:0000313" key="4">
    <source>
        <dbReference type="Proteomes" id="UP000824190"/>
    </source>
</evidence>
<evidence type="ECO:0000259" key="2">
    <source>
        <dbReference type="PROSITE" id="PS50943"/>
    </source>
</evidence>
<accession>A0A9D1RRF6</accession>
<dbReference type="InterPro" id="IPR001387">
    <property type="entry name" value="Cro/C1-type_HTH"/>
</dbReference>
<dbReference type="Proteomes" id="UP000824190">
    <property type="component" value="Unassembled WGS sequence"/>
</dbReference>
<feature type="region of interest" description="Disordered" evidence="1">
    <location>
        <begin position="120"/>
        <end position="148"/>
    </location>
</feature>